<organism evidence="2">
    <name type="scientific">Lichtheimia ramosa</name>
    <dbReference type="NCBI Taxonomy" id="688394"/>
    <lineage>
        <taxon>Eukaryota</taxon>
        <taxon>Fungi</taxon>
        <taxon>Fungi incertae sedis</taxon>
        <taxon>Mucoromycota</taxon>
        <taxon>Mucoromycotina</taxon>
        <taxon>Mucoromycetes</taxon>
        <taxon>Mucorales</taxon>
        <taxon>Lichtheimiaceae</taxon>
        <taxon>Lichtheimia</taxon>
    </lineage>
</organism>
<keyword evidence="1" id="KW-1133">Transmembrane helix</keyword>
<dbReference type="OrthoDB" id="2239528at2759"/>
<protein>
    <recommendedName>
        <fullName evidence="3">Tetraspanin</fullName>
    </recommendedName>
</protein>
<feature type="transmembrane region" description="Helical" evidence="1">
    <location>
        <begin position="204"/>
        <end position="223"/>
    </location>
</feature>
<evidence type="ECO:0008006" key="3">
    <source>
        <dbReference type="Google" id="ProtNLM"/>
    </source>
</evidence>
<feature type="transmembrane region" description="Helical" evidence="1">
    <location>
        <begin position="86"/>
        <end position="110"/>
    </location>
</feature>
<keyword evidence="1" id="KW-0472">Membrane</keyword>
<accession>A0A077WEP0</accession>
<keyword evidence="1" id="KW-0812">Transmembrane</keyword>
<gene>
    <name evidence="2" type="ORF">LRAMOSA07581</name>
</gene>
<sequence>MRATPFCSSLTLFFSFDTFPYRSFHRLQQPSFNMGLGMDKCCCFIPLRLGTFIIALWFFVVYLFDAVTGFMGSNAVTIYSGQAAKAWYYIGLLLTVIICVGGLFGILGSMFASRKFAKTFSIVAWVNCVLSIIKYLISLIIMCVYRDDLVNSCRRSGFVGFDNSEVPMSQAVLSDNSYYTPVQYPGTLNAHATSTEQCQSMVQTFLICFGVIIFVVELIQIYFAKVVTNYASRLRNGARHHRLHDQQIKDFEESRYHMSTVY</sequence>
<reference evidence="2" key="1">
    <citation type="journal article" date="2014" name="Genome Announc.">
        <title>De novo whole-genome sequence and genome annotation of Lichtheimia ramosa.</title>
        <authorList>
            <person name="Linde J."/>
            <person name="Schwartze V."/>
            <person name="Binder U."/>
            <person name="Lass-Florl C."/>
            <person name="Voigt K."/>
            <person name="Horn F."/>
        </authorList>
    </citation>
    <scope>NUCLEOTIDE SEQUENCE</scope>
    <source>
        <strain evidence="2">JMRC FSU:6197</strain>
    </source>
</reference>
<feature type="transmembrane region" description="Helical" evidence="1">
    <location>
        <begin position="122"/>
        <end position="145"/>
    </location>
</feature>
<evidence type="ECO:0000313" key="2">
    <source>
        <dbReference type="EMBL" id="CDS05052.1"/>
    </source>
</evidence>
<feature type="transmembrane region" description="Helical" evidence="1">
    <location>
        <begin position="44"/>
        <end position="65"/>
    </location>
</feature>
<evidence type="ECO:0000256" key="1">
    <source>
        <dbReference type="SAM" id="Phobius"/>
    </source>
</evidence>
<name>A0A077WEP0_9FUNG</name>
<dbReference type="AlphaFoldDB" id="A0A077WEP0"/>
<proteinExistence type="predicted"/>
<dbReference type="EMBL" id="LK023315">
    <property type="protein sequence ID" value="CDS05052.1"/>
    <property type="molecule type" value="Genomic_DNA"/>
</dbReference>